<dbReference type="InterPro" id="IPR000300">
    <property type="entry name" value="IPPc"/>
</dbReference>
<comment type="caution">
    <text evidence="5">The sequence shown here is derived from an EMBL/GenBank/DDBJ whole genome shotgun (WGS) entry which is preliminary data.</text>
</comment>
<dbReference type="SMART" id="SM00128">
    <property type="entry name" value="IPPc"/>
    <property type="match status" value="1"/>
</dbReference>
<dbReference type="GO" id="GO:0046856">
    <property type="term" value="P:phosphatidylinositol dephosphorylation"/>
    <property type="evidence" value="ECO:0007669"/>
    <property type="project" value="InterPro"/>
</dbReference>
<evidence type="ECO:0000313" key="5">
    <source>
        <dbReference type="EMBL" id="RLN27917.1"/>
    </source>
</evidence>
<dbReference type="PANTHER" id="PTHR45666:SF15">
    <property type="entry name" value="TYPE I INOSITOL POLYPHOSPHATE 5-PHOSPHATASE 8"/>
    <property type="match status" value="1"/>
</dbReference>
<proteinExistence type="inferred from homology"/>
<dbReference type="Pfam" id="PF22669">
    <property type="entry name" value="Exo_endo_phos2"/>
    <property type="match status" value="2"/>
</dbReference>
<name>A0A3L6SUB9_PANMI</name>
<protein>
    <submittedName>
        <fullName evidence="5">Type I inositol polyphosphate 5-phosphatase 8</fullName>
    </submittedName>
</protein>
<feature type="region of interest" description="Disordered" evidence="3">
    <location>
        <begin position="35"/>
        <end position="99"/>
    </location>
</feature>
<evidence type="ECO:0000313" key="6">
    <source>
        <dbReference type="Proteomes" id="UP000275267"/>
    </source>
</evidence>
<keyword evidence="2" id="KW-0378">Hydrolase</keyword>
<evidence type="ECO:0000256" key="1">
    <source>
        <dbReference type="ARBA" id="ARBA00010768"/>
    </source>
</evidence>
<keyword evidence="6" id="KW-1185">Reference proteome</keyword>
<dbReference type="Gene3D" id="3.60.10.10">
    <property type="entry name" value="Endonuclease/exonuclease/phosphatase"/>
    <property type="match status" value="1"/>
</dbReference>
<dbReference type="GO" id="GO:0004439">
    <property type="term" value="F:phosphatidylinositol-4,5-bisphosphate 5-phosphatase activity"/>
    <property type="evidence" value="ECO:0007669"/>
    <property type="project" value="TreeGrafter"/>
</dbReference>
<reference evidence="6" key="1">
    <citation type="journal article" date="2019" name="Nat. Commun.">
        <title>The genome of broomcorn millet.</title>
        <authorList>
            <person name="Zou C."/>
            <person name="Miki D."/>
            <person name="Li D."/>
            <person name="Tang Q."/>
            <person name="Xiao L."/>
            <person name="Rajput S."/>
            <person name="Deng P."/>
            <person name="Jia W."/>
            <person name="Huang R."/>
            <person name="Zhang M."/>
            <person name="Sun Y."/>
            <person name="Hu J."/>
            <person name="Fu X."/>
            <person name="Schnable P.S."/>
            <person name="Li F."/>
            <person name="Zhang H."/>
            <person name="Feng B."/>
            <person name="Zhu X."/>
            <person name="Liu R."/>
            <person name="Schnable J.C."/>
            <person name="Zhu J.-K."/>
            <person name="Zhang H."/>
        </authorList>
    </citation>
    <scope>NUCLEOTIDE SEQUENCE [LARGE SCALE GENOMIC DNA]</scope>
</reference>
<evidence type="ECO:0000256" key="2">
    <source>
        <dbReference type="ARBA" id="ARBA00022801"/>
    </source>
</evidence>
<feature type="compositionally biased region" description="Pro residues" evidence="3">
    <location>
        <begin position="79"/>
        <end position="97"/>
    </location>
</feature>
<feature type="domain" description="Inositol polyphosphate-related phosphatase" evidence="4">
    <location>
        <begin position="100"/>
        <end position="492"/>
    </location>
</feature>
<gene>
    <name evidence="5" type="ORF">C2845_PM05G10500</name>
</gene>
<dbReference type="InterPro" id="IPR045849">
    <property type="entry name" value="IP5P_plant"/>
</dbReference>
<comment type="similarity">
    <text evidence="1">Belongs to the inositol polyphosphate 5-phosphatase family.</text>
</comment>
<sequence length="519" mass="57346">MRTRNPTMSKSSSWPKTKTVVKKLLNLKNSEFHSDCINESFGGQQQEMRRKSCSDRDGSLLTKTDMSGGWLVESSENLRPPPPPPRYGSPAPTPSWRPPKELRMFVGTWNVGGRAPHRGLDLSDWLIDGPASSSPHIYVLGFQEIVPLNAGNVLGAEDKGPACQWLDLIRRALNPSSSPESRGSHGLFPLDSLQKGRVSFSDLLAAEDSRLSTASEPDDDASEPSTSNPESSSEEEAGDFGGAARRLRGHGYRLAASKQMVGIFLCVWVRADLLPCVSSLRVSCVGRGIMGYMGNKGSISVSLTLQGGASLCFVCTHLASGEKDGDEVRRNSDVAEILKRTRFAQSPLRFSRAAAAETILEHDKVIWLGDLNYRLTSGGDTRELLERHDWQALLERDQLRTEQRAGRVFAGWEEGRIRFPPTYKYLAESDAYAMSLGASGSREKKRTPAWCDRILWRGEGMDQHWYARGESRFSDHRPVSSLFSARLHADGTKPAAPRCAVEAEEMLLVPRACPHSSRF</sequence>
<dbReference type="GO" id="GO:0034485">
    <property type="term" value="F:phosphatidylinositol-3,4,5-trisphosphate 5-phosphatase activity"/>
    <property type="evidence" value="ECO:0007669"/>
    <property type="project" value="TreeGrafter"/>
</dbReference>
<dbReference type="Proteomes" id="UP000275267">
    <property type="component" value="Unassembled WGS sequence"/>
</dbReference>
<evidence type="ECO:0000256" key="3">
    <source>
        <dbReference type="SAM" id="MobiDB-lite"/>
    </source>
</evidence>
<feature type="region of interest" description="Disordered" evidence="3">
    <location>
        <begin position="211"/>
        <end position="240"/>
    </location>
</feature>
<dbReference type="EMBL" id="PQIB02000003">
    <property type="protein sequence ID" value="RLN27917.1"/>
    <property type="molecule type" value="Genomic_DNA"/>
</dbReference>
<dbReference type="AlphaFoldDB" id="A0A3L6SUB9"/>
<dbReference type="OrthoDB" id="62798at2759"/>
<evidence type="ECO:0000259" key="4">
    <source>
        <dbReference type="SMART" id="SM00128"/>
    </source>
</evidence>
<dbReference type="GO" id="GO:0004445">
    <property type="term" value="F:inositol-polyphosphate 5-phosphatase activity"/>
    <property type="evidence" value="ECO:0007669"/>
    <property type="project" value="InterPro"/>
</dbReference>
<organism evidence="5 6">
    <name type="scientific">Panicum miliaceum</name>
    <name type="common">Proso millet</name>
    <name type="synonym">Broomcorn millet</name>
    <dbReference type="NCBI Taxonomy" id="4540"/>
    <lineage>
        <taxon>Eukaryota</taxon>
        <taxon>Viridiplantae</taxon>
        <taxon>Streptophyta</taxon>
        <taxon>Embryophyta</taxon>
        <taxon>Tracheophyta</taxon>
        <taxon>Spermatophyta</taxon>
        <taxon>Magnoliopsida</taxon>
        <taxon>Liliopsida</taxon>
        <taxon>Poales</taxon>
        <taxon>Poaceae</taxon>
        <taxon>PACMAD clade</taxon>
        <taxon>Panicoideae</taxon>
        <taxon>Panicodae</taxon>
        <taxon>Paniceae</taxon>
        <taxon>Panicinae</taxon>
        <taxon>Panicum</taxon>
        <taxon>Panicum sect. Panicum</taxon>
    </lineage>
</organism>
<accession>A0A3L6SUB9</accession>
<feature type="compositionally biased region" description="Basic and acidic residues" evidence="3">
    <location>
        <begin position="47"/>
        <end position="58"/>
    </location>
</feature>
<dbReference type="STRING" id="4540.A0A3L6SUB9"/>
<dbReference type="InterPro" id="IPR036691">
    <property type="entry name" value="Endo/exonu/phosph_ase_sf"/>
</dbReference>
<dbReference type="PANTHER" id="PTHR45666">
    <property type="entry name" value="TYPE IV INOSITOL POLYPHOSPHATE 5-PHOSPHATASE 9"/>
    <property type="match status" value="1"/>
</dbReference>
<dbReference type="SUPFAM" id="SSF56219">
    <property type="entry name" value="DNase I-like"/>
    <property type="match status" value="1"/>
</dbReference>